<dbReference type="InterPro" id="IPR053551">
    <property type="entry name" value="Metalloprotease_DSAMP"/>
</dbReference>
<protein>
    <submittedName>
        <fullName evidence="7">Peptidase</fullName>
    </submittedName>
</protein>
<dbReference type="FunFam" id="3.40.140.10:FF:000085">
    <property type="entry name" value="Mov34/MPN/PAD-1 family protein"/>
    <property type="match status" value="1"/>
</dbReference>
<dbReference type="GO" id="GO:0008235">
    <property type="term" value="F:metalloexopeptidase activity"/>
    <property type="evidence" value="ECO:0007669"/>
    <property type="project" value="TreeGrafter"/>
</dbReference>
<dbReference type="STRING" id="1514971.AUR64_16905"/>
<gene>
    <name evidence="7" type="ORF">AUR64_16905</name>
</gene>
<dbReference type="PANTHER" id="PTHR34858:SF1">
    <property type="entry name" value="CYSO-CYSTEINE PEPTIDASE"/>
    <property type="match status" value="1"/>
</dbReference>
<reference evidence="7 8" key="1">
    <citation type="submission" date="2015-12" db="EMBL/GenBank/DDBJ databases">
        <title>Haloprofundus marisrubri gen. nov., sp. nov., an extremely halophilic archaeon isolated from the Discovery deep brine-seawater interface in the Red Sea.</title>
        <authorList>
            <person name="Zhang G."/>
            <person name="Stingl U."/>
            <person name="Rashid M."/>
        </authorList>
    </citation>
    <scope>NUCLEOTIDE SEQUENCE [LARGE SCALE GENOMIC DNA]</scope>
    <source>
        <strain evidence="7 8">SB9</strain>
    </source>
</reference>
<evidence type="ECO:0000256" key="2">
    <source>
        <dbReference type="ARBA" id="ARBA00022723"/>
    </source>
</evidence>
<dbReference type="GO" id="GO:0008270">
    <property type="term" value="F:zinc ion binding"/>
    <property type="evidence" value="ECO:0007669"/>
    <property type="project" value="TreeGrafter"/>
</dbReference>
<dbReference type="Gene3D" id="3.40.140.10">
    <property type="entry name" value="Cytidine Deaminase, domain 2"/>
    <property type="match status" value="1"/>
</dbReference>
<dbReference type="PANTHER" id="PTHR34858">
    <property type="entry name" value="CYSO-CYSTEINE PEPTIDASE"/>
    <property type="match status" value="1"/>
</dbReference>
<evidence type="ECO:0000313" key="7">
    <source>
        <dbReference type="EMBL" id="KTG09454.1"/>
    </source>
</evidence>
<dbReference type="Pfam" id="PF14464">
    <property type="entry name" value="Prok-JAB"/>
    <property type="match status" value="1"/>
</dbReference>
<accession>A0A0W1R7P8</accession>
<proteinExistence type="predicted"/>
<evidence type="ECO:0000256" key="4">
    <source>
        <dbReference type="ARBA" id="ARBA00022833"/>
    </source>
</evidence>
<evidence type="ECO:0000259" key="6">
    <source>
        <dbReference type="PROSITE" id="PS50249"/>
    </source>
</evidence>
<dbReference type="SUPFAM" id="SSF102712">
    <property type="entry name" value="JAB1/MPN domain"/>
    <property type="match status" value="1"/>
</dbReference>
<dbReference type="GO" id="GO:0006508">
    <property type="term" value="P:proteolysis"/>
    <property type="evidence" value="ECO:0007669"/>
    <property type="project" value="UniProtKB-KW"/>
</dbReference>
<dbReference type="InterPro" id="IPR051929">
    <property type="entry name" value="VirAsm_ModProt"/>
</dbReference>
<evidence type="ECO:0000256" key="5">
    <source>
        <dbReference type="ARBA" id="ARBA00023049"/>
    </source>
</evidence>
<dbReference type="EMBL" id="LOPU01000029">
    <property type="protein sequence ID" value="KTG09454.1"/>
    <property type="molecule type" value="Genomic_DNA"/>
</dbReference>
<dbReference type="InterPro" id="IPR037518">
    <property type="entry name" value="MPN"/>
</dbReference>
<dbReference type="InterPro" id="IPR028090">
    <property type="entry name" value="JAB_dom_prok"/>
</dbReference>
<dbReference type="PROSITE" id="PS50249">
    <property type="entry name" value="MPN"/>
    <property type="match status" value="1"/>
</dbReference>
<dbReference type="RefSeq" id="WP_058582606.1">
    <property type="nucleotide sequence ID" value="NZ_LOPU01000029.1"/>
</dbReference>
<dbReference type="NCBIfam" id="NF041370">
    <property type="entry name" value="desamp_Halo"/>
    <property type="match status" value="1"/>
</dbReference>
<sequence length="144" mass="15858">MPSSHLSLSTAAADSIFSHARDGASGDTPREVCGVLVGDRGDENTPDTVTGVRRVPNVAADPRTRYELDPETTLEAIESAENAGRDVVGFYHSHPESPARPSETDRKEATWKGYVYLIVSPRNDEIRAWRWSGERFETLGVETE</sequence>
<keyword evidence="5" id="KW-0482">Metalloprotease</keyword>
<evidence type="ECO:0000313" key="8">
    <source>
        <dbReference type="Proteomes" id="UP000054387"/>
    </source>
</evidence>
<evidence type="ECO:0000256" key="1">
    <source>
        <dbReference type="ARBA" id="ARBA00022670"/>
    </source>
</evidence>
<dbReference type="CDD" id="cd08070">
    <property type="entry name" value="MPN_like"/>
    <property type="match status" value="1"/>
</dbReference>
<dbReference type="SMART" id="SM00232">
    <property type="entry name" value="JAB_MPN"/>
    <property type="match status" value="1"/>
</dbReference>
<organism evidence="7 8">
    <name type="scientific">Haloprofundus marisrubri</name>
    <dbReference type="NCBI Taxonomy" id="1514971"/>
    <lineage>
        <taxon>Archaea</taxon>
        <taxon>Methanobacteriati</taxon>
        <taxon>Methanobacteriota</taxon>
        <taxon>Stenosarchaea group</taxon>
        <taxon>Halobacteria</taxon>
        <taxon>Halobacteriales</taxon>
        <taxon>Haloferacaceae</taxon>
        <taxon>Haloprofundus</taxon>
    </lineage>
</organism>
<keyword evidence="2" id="KW-0479">Metal-binding</keyword>
<comment type="caution">
    <text evidence="7">The sequence shown here is derived from an EMBL/GenBank/DDBJ whole genome shotgun (WGS) entry which is preliminary data.</text>
</comment>
<dbReference type="AlphaFoldDB" id="A0A0W1R7P8"/>
<keyword evidence="8" id="KW-1185">Reference proteome</keyword>
<dbReference type="Proteomes" id="UP000054387">
    <property type="component" value="Unassembled WGS sequence"/>
</dbReference>
<keyword evidence="3" id="KW-0378">Hydrolase</keyword>
<evidence type="ECO:0000256" key="3">
    <source>
        <dbReference type="ARBA" id="ARBA00022801"/>
    </source>
</evidence>
<feature type="domain" description="MPN" evidence="6">
    <location>
        <begin position="6"/>
        <end position="140"/>
    </location>
</feature>
<name>A0A0W1R7P8_9EURY</name>
<dbReference type="OrthoDB" id="10589at2157"/>
<dbReference type="InterPro" id="IPR000555">
    <property type="entry name" value="JAMM/MPN+_dom"/>
</dbReference>
<keyword evidence="4" id="KW-0862">Zinc</keyword>
<keyword evidence="1" id="KW-0645">Protease</keyword>